<gene>
    <name evidence="2" type="ORF">FLB61_10320</name>
</gene>
<dbReference type="RefSeq" id="WP_221920076.1">
    <property type="nucleotide sequence ID" value="NZ_CP173660.1"/>
</dbReference>
<dbReference type="InterPro" id="IPR028348">
    <property type="entry name" value="FAD-binding_protein"/>
</dbReference>
<dbReference type="PIRSF" id="PIRSF038984">
    <property type="entry name" value="FAD_binding_protein"/>
    <property type="match status" value="1"/>
</dbReference>
<dbReference type="InterPro" id="IPR036188">
    <property type="entry name" value="FAD/NAD-bd_sf"/>
</dbReference>
<dbReference type="SUPFAM" id="SSF51905">
    <property type="entry name" value="FAD/NAD(P)-binding domain"/>
    <property type="match status" value="1"/>
</dbReference>
<dbReference type="Gene3D" id="3.50.50.60">
    <property type="entry name" value="FAD/NAD(P)-binding domain"/>
    <property type="match status" value="2"/>
</dbReference>
<evidence type="ECO:0000313" key="2">
    <source>
        <dbReference type="EMBL" id="MBY0759475.1"/>
    </source>
</evidence>
<dbReference type="Gene3D" id="3.30.70.2700">
    <property type="match status" value="1"/>
</dbReference>
<protein>
    <submittedName>
        <fullName evidence="2">FAD-dependent oxidoreductase</fullName>
    </submittedName>
</protein>
<name>A0ABS7L8S6_9FIRM</name>
<keyword evidence="3" id="KW-1185">Reference proteome</keyword>
<dbReference type="PANTHER" id="PTHR42842">
    <property type="entry name" value="FAD/NAD(P)-BINDING OXIDOREDUCTASE"/>
    <property type="match status" value="1"/>
</dbReference>
<evidence type="ECO:0000259" key="1">
    <source>
        <dbReference type="Pfam" id="PF21688"/>
    </source>
</evidence>
<dbReference type="EMBL" id="VIRV01000016">
    <property type="protein sequence ID" value="MBY0759475.1"/>
    <property type="molecule type" value="Genomic_DNA"/>
</dbReference>
<dbReference type="Pfam" id="PF21688">
    <property type="entry name" value="FAD-depend_C"/>
    <property type="match status" value="1"/>
</dbReference>
<dbReference type="PANTHER" id="PTHR42842:SF3">
    <property type="entry name" value="FAD_NAD(P)-BINDING OXIDOREDUCTASE FAMILY PROTEIN"/>
    <property type="match status" value="1"/>
</dbReference>
<accession>A0ABS7L8S6</accession>
<reference evidence="2 3" key="1">
    <citation type="journal article" date="2020" name="New Microbes New Infect">
        <title>Sellimonas caecigallum sp. nov., description and genome sequence of a new member of the Sellimonas genus isolated from the cecum of feral chicken.</title>
        <authorList>
            <person name="Wongkuna S."/>
            <person name="Ghimire S."/>
            <person name="Antony L."/>
            <person name="Chankhamhaengdecha S."/>
            <person name="Janvilisri T."/>
            <person name="Scaria J."/>
        </authorList>
    </citation>
    <scope>NUCLEOTIDE SEQUENCE [LARGE SCALE GENOMIC DNA]</scope>
    <source>
        <strain evidence="2 3">SW451</strain>
    </source>
</reference>
<sequence length="545" mass="59909">MIRIGQLKLKTGHTKAELEKKLANVLGIAAEEIQYYEIRKQSLDARKKPELYYVYTVDVTLQHQKKEQKILKRHGKNGAITEAKEETYRFPVNPSASPIPERPVIVGSGPAGLFCAYLLAKHGYRPILIERGAMVEERKKDVEEFWKTGVLNPSSNVQFGEGGAGTFSDGKLNTLVKDPAGRNREVLRIFVENGAPPEILYENKPHIGTDILIDVVRNMRNAIESFGGTCRFHTKMTRLSICDGILNGIWISFLDKKTGEKKEEFLEASTVVLALGHSARDTFQTLFEQGVPMEAKSFAVGVRVEHLQKMINKSQYGVEAHPHLPAAAYKLTAKASDGRGVYTFCMCPGGYVVNASSEKGRLCVNGMSYHGRAGKNANSAVIVTVTPEDYGTGDDNALSGIEFQRRLEEKAFEAGQGKIPVQCFRGFCQHCVTEALGEVKPEMKGNWQFGDVRGIFPESIGNAIEEGIRDFDRKIKGFASPDTILSGVEARTSSPLRIKRDETFQSTGVKGLYPCGEGAGYAGGITSAAMDGIKTAEKIAKRYGQ</sequence>
<organism evidence="2 3">
    <name type="scientific">Sellimonas caecigallum</name>
    <dbReference type="NCBI Taxonomy" id="2592333"/>
    <lineage>
        <taxon>Bacteria</taxon>
        <taxon>Bacillati</taxon>
        <taxon>Bacillota</taxon>
        <taxon>Clostridia</taxon>
        <taxon>Lachnospirales</taxon>
        <taxon>Lachnospiraceae</taxon>
        <taxon>Sellimonas</taxon>
    </lineage>
</organism>
<evidence type="ECO:0000313" key="3">
    <source>
        <dbReference type="Proteomes" id="UP000779049"/>
    </source>
</evidence>
<feature type="domain" description="FAD-dependent protein C-terminal" evidence="1">
    <location>
        <begin position="297"/>
        <end position="492"/>
    </location>
</feature>
<dbReference type="InterPro" id="IPR049516">
    <property type="entry name" value="FAD-depend_C"/>
</dbReference>
<dbReference type="Proteomes" id="UP000779049">
    <property type="component" value="Unassembled WGS sequence"/>
</dbReference>
<dbReference type="Pfam" id="PF13450">
    <property type="entry name" value="NAD_binding_8"/>
    <property type="match status" value="1"/>
</dbReference>
<proteinExistence type="predicted"/>
<comment type="caution">
    <text evidence="2">The sequence shown here is derived from an EMBL/GenBank/DDBJ whole genome shotgun (WGS) entry which is preliminary data.</text>
</comment>